<dbReference type="KEGG" id="maqu:Maq22A_1p38250"/>
<dbReference type="EMBL" id="AP014705">
    <property type="protein sequence ID" value="BAR47278.1"/>
    <property type="molecule type" value="Genomic_DNA"/>
</dbReference>
<dbReference type="Proteomes" id="UP000061432">
    <property type="component" value="Plasmid pMaq22A_1p"/>
</dbReference>
<reference evidence="2" key="2">
    <citation type="submission" date="2015-01" db="EMBL/GenBank/DDBJ databases">
        <title>Complete genome sequence of Methylobacterium aquaticum strain 22A.</title>
        <authorList>
            <person name="Tani A."/>
            <person name="Ogura Y."/>
            <person name="Hayashi T."/>
        </authorList>
    </citation>
    <scope>NUCLEOTIDE SEQUENCE [LARGE SCALE GENOMIC DNA]</scope>
    <source>
        <strain evidence="2">MA-22A</strain>
        <plasmid evidence="2">Plasmid pMaq22A_1p DNA</plasmid>
    </source>
</reference>
<evidence type="ECO:0000313" key="1">
    <source>
        <dbReference type="EMBL" id="BAR47278.1"/>
    </source>
</evidence>
<accession>A0A1Y0Z900</accession>
<geneLocation type="plasmid" evidence="2">
    <name>pMaq22A_1p DNA</name>
</geneLocation>
<dbReference type="AlphaFoldDB" id="A0A1Y0Z900"/>
<protein>
    <submittedName>
        <fullName evidence="1">Uncharacterized protein</fullName>
    </submittedName>
</protein>
<name>A0A1Y0Z900_9HYPH</name>
<sequence length="131" mass="14181">MPATTRRSPAPGSMGWTCPRSGEGVFAHATRALRESIERSSTHLAERLQRLSPPLEPFAGLGRSSNCPSLRMRSWVARAAERRFFCKSAPDDARRISGTGPVFTKTDRLDVPAARSGPFLDFGVAIPGTAL</sequence>
<evidence type="ECO:0000313" key="2">
    <source>
        <dbReference type="Proteomes" id="UP000061432"/>
    </source>
</evidence>
<organism evidence="1 2">
    <name type="scientific">Methylobacterium aquaticum</name>
    <dbReference type="NCBI Taxonomy" id="270351"/>
    <lineage>
        <taxon>Bacteria</taxon>
        <taxon>Pseudomonadati</taxon>
        <taxon>Pseudomonadota</taxon>
        <taxon>Alphaproteobacteria</taxon>
        <taxon>Hyphomicrobiales</taxon>
        <taxon>Methylobacteriaceae</taxon>
        <taxon>Methylobacterium</taxon>
    </lineage>
</organism>
<proteinExistence type="predicted"/>
<keyword evidence="1" id="KW-0614">Plasmid</keyword>
<reference evidence="1 2" key="1">
    <citation type="journal article" date="2015" name="Genome Announc.">
        <title>Complete Genome Sequence of Methylobacterium aquaticum Strain 22A, Isolated from Racomitrium japonicum Moss.</title>
        <authorList>
            <person name="Tani A."/>
            <person name="Ogura Y."/>
            <person name="Hayashi T."/>
            <person name="Kimbara K."/>
        </authorList>
    </citation>
    <scope>NUCLEOTIDE SEQUENCE [LARGE SCALE GENOMIC DNA]</scope>
    <source>
        <strain evidence="1 2">MA-22A</strain>
        <plasmid evidence="2">Plasmid pMaq22A_1p DNA</plasmid>
    </source>
</reference>
<gene>
    <name evidence="1" type="ORF">Maq22A_1p38250</name>
</gene>